<dbReference type="Gene3D" id="3.40.50.300">
    <property type="entry name" value="P-loop containing nucleotide triphosphate hydrolases"/>
    <property type="match status" value="1"/>
</dbReference>
<comment type="caution">
    <text evidence="3">The sequence shown here is derived from an EMBL/GenBank/DDBJ whole genome shotgun (WGS) entry which is preliminary data.</text>
</comment>
<dbReference type="InterPro" id="IPR027417">
    <property type="entry name" value="P-loop_NTPase"/>
</dbReference>
<evidence type="ECO:0000256" key="1">
    <source>
        <dbReference type="ARBA" id="ARBA00006611"/>
    </source>
</evidence>
<evidence type="ECO:0000259" key="2">
    <source>
        <dbReference type="Pfam" id="PF00437"/>
    </source>
</evidence>
<reference evidence="3" key="1">
    <citation type="submission" date="2013-08" db="EMBL/GenBank/DDBJ databases">
        <authorList>
            <person name="Mendez C."/>
            <person name="Richter M."/>
            <person name="Ferrer M."/>
            <person name="Sanchez J."/>
        </authorList>
    </citation>
    <scope>NUCLEOTIDE SEQUENCE</scope>
</reference>
<dbReference type="CDD" id="cd01130">
    <property type="entry name" value="VirB11-like_ATPase"/>
    <property type="match status" value="1"/>
</dbReference>
<comment type="similarity">
    <text evidence="1">Belongs to the GSP E family.</text>
</comment>
<dbReference type="InterPro" id="IPR001482">
    <property type="entry name" value="T2SS/T4SS_dom"/>
</dbReference>
<name>T1AXX8_9ZZZZ</name>
<feature type="domain" description="Bacterial type II secretion system protein E" evidence="2">
    <location>
        <begin position="8"/>
        <end position="122"/>
    </location>
</feature>
<dbReference type="InterPro" id="IPR050921">
    <property type="entry name" value="T4SS_GSP_E_ATPase"/>
</dbReference>
<sequence length="155" mass="16772">IAREFPTDRVVTIEDVPELQIAVEDLVQLLTSAPTKDGSGGRNMQQLLKATLRLTPKRIVVGEVRDGAANDLLMAWNTGHPGGVATVHANSTRDALVRIEQLIALNDLKPQPPIIAAAINRVVFITRTQGGRRVEEVAAVHGWSPDSGYVVERLA</sequence>
<protein>
    <submittedName>
        <fullName evidence="3">Conjugal transfer protein trbB</fullName>
    </submittedName>
</protein>
<reference evidence="3" key="2">
    <citation type="journal article" date="2014" name="ISME J.">
        <title>Microbial stratification in low pH oxic and suboxic macroscopic growths along an acid mine drainage.</title>
        <authorList>
            <person name="Mendez-Garcia C."/>
            <person name="Mesa V."/>
            <person name="Sprenger R.R."/>
            <person name="Richter M."/>
            <person name="Diez M.S."/>
            <person name="Solano J."/>
            <person name="Bargiela R."/>
            <person name="Golyshina O.V."/>
            <person name="Manteca A."/>
            <person name="Ramos J.L."/>
            <person name="Gallego J.R."/>
            <person name="Llorente I."/>
            <person name="Martins Dos Santos V.A."/>
            <person name="Jensen O.N."/>
            <person name="Pelaez A.I."/>
            <person name="Sanchez J."/>
            <person name="Ferrer M."/>
        </authorList>
    </citation>
    <scope>NUCLEOTIDE SEQUENCE</scope>
</reference>
<dbReference type="PANTHER" id="PTHR30486:SF6">
    <property type="entry name" value="TYPE IV PILUS RETRACTATION ATPASE PILT"/>
    <property type="match status" value="1"/>
</dbReference>
<proteinExistence type="inferred from homology"/>
<gene>
    <name evidence="3" type="ORF">B2A_03315</name>
</gene>
<dbReference type="PANTHER" id="PTHR30486">
    <property type="entry name" value="TWITCHING MOTILITY PROTEIN PILT"/>
    <property type="match status" value="1"/>
</dbReference>
<dbReference type="GO" id="GO:0016887">
    <property type="term" value="F:ATP hydrolysis activity"/>
    <property type="evidence" value="ECO:0007669"/>
    <property type="project" value="InterPro"/>
</dbReference>
<dbReference type="Pfam" id="PF00437">
    <property type="entry name" value="T2SSE"/>
    <property type="match status" value="1"/>
</dbReference>
<feature type="non-terminal residue" evidence="3">
    <location>
        <position position="1"/>
    </location>
</feature>
<dbReference type="SUPFAM" id="SSF52540">
    <property type="entry name" value="P-loop containing nucleoside triphosphate hydrolases"/>
    <property type="match status" value="1"/>
</dbReference>
<evidence type="ECO:0000313" key="3">
    <source>
        <dbReference type="EMBL" id="EQD61198.1"/>
    </source>
</evidence>
<accession>T1AXX8</accession>
<dbReference type="AlphaFoldDB" id="T1AXX8"/>
<organism evidence="3">
    <name type="scientific">mine drainage metagenome</name>
    <dbReference type="NCBI Taxonomy" id="410659"/>
    <lineage>
        <taxon>unclassified sequences</taxon>
        <taxon>metagenomes</taxon>
        <taxon>ecological metagenomes</taxon>
    </lineage>
</organism>
<dbReference type="EMBL" id="AUZZ01002221">
    <property type="protein sequence ID" value="EQD61198.1"/>
    <property type="molecule type" value="Genomic_DNA"/>
</dbReference>